<protein>
    <submittedName>
        <fullName evidence="2">Uncharacterized protein</fullName>
    </submittedName>
</protein>
<dbReference type="Proteomes" id="UP000807306">
    <property type="component" value="Unassembled WGS sequence"/>
</dbReference>
<sequence length="258" mass="27789">MNRDKPSIPVPVPVPVFKTPSGGGAMRFGRPASSSTNAGGNGEKGENAPTGIERGTKKRDVSAAELEKDPHSTSKRPYIPLGQPGSGSGLGMLTPRFASSSISGSMSSSMTQTPTQTPTQMQTPRTRTRLPPIPVPSSATAAYLTPSSSLNPNNSNSTNTTTPKPHPSARPKPLPTSSLERQIITLTTQNSTLQTKLREKEGVVRGLERDLRWGRRGRIQTEIETETKPISYKRSRICNTPTPLFSLRRLLNLHISDG</sequence>
<comment type="caution">
    <text evidence="2">The sequence shown here is derived from an EMBL/GenBank/DDBJ whole genome shotgun (WGS) entry which is preliminary data.</text>
</comment>
<feature type="compositionally biased region" description="Basic and acidic residues" evidence="1">
    <location>
        <begin position="54"/>
        <end position="72"/>
    </location>
</feature>
<dbReference type="EMBL" id="MU157897">
    <property type="protein sequence ID" value="KAF9524541.1"/>
    <property type="molecule type" value="Genomic_DNA"/>
</dbReference>
<keyword evidence="3" id="KW-1185">Reference proteome</keyword>
<feature type="compositionally biased region" description="Pro residues" evidence="1">
    <location>
        <begin position="164"/>
        <end position="174"/>
    </location>
</feature>
<gene>
    <name evidence="2" type="ORF">CPB83DRAFT_605720</name>
</gene>
<evidence type="ECO:0000313" key="2">
    <source>
        <dbReference type="EMBL" id="KAF9524541.1"/>
    </source>
</evidence>
<proteinExistence type="predicted"/>
<feature type="compositionally biased region" description="Low complexity" evidence="1">
    <location>
        <begin position="99"/>
        <end position="125"/>
    </location>
</feature>
<reference evidence="2" key="1">
    <citation type="submission" date="2020-11" db="EMBL/GenBank/DDBJ databases">
        <authorList>
            <consortium name="DOE Joint Genome Institute"/>
            <person name="Ahrendt S."/>
            <person name="Riley R."/>
            <person name="Andreopoulos W."/>
            <person name="Labutti K."/>
            <person name="Pangilinan J."/>
            <person name="Ruiz-Duenas F.J."/>
            <person name="Barrasa J.M."/>
            <person name="Sanchez-Garcia M."/>
            <person name="Camarero S."/>
            <person name="Miyauchi S."/>
            <person name="Serrano A."/>
            <person name="Linde D."/>
            <person name="Babiker R."/>
            <person name="Drula E."/>
            <person name="Ayuso-Fernandez I."/>
            <person name="Pacheco R."/>
            <person name="Padilla G."/>
            <person name="Ferreira P."/>
            <person name="Barriuso J."/>
            <person name="Kellner H."/>
            <person name="Castanera R."/>
            <person name="Alfaro M."/>
            <person name="Ramirez L."/>
            <person name="Pisabarro A.G."/>
            <person name="Kuo A."/>
            <person name="Tritt A."/>
            <person name="Lipzen A."/>
            <person name="He G."/>
            <person name="Yan M."/>
            <person name="Ng V."/>
            <person name="Cullen D."/>
            <person name="Martin F."/>
            <person name="Rosso M.-N."/>
            <person name="Henrissat B."/>
            <person name="Hibbett D."/>
            <person name="Martinez A.T."/>
            <person name="Grigoriev I.V."/>
        </authorList>
    </citation>
    <scope>NUCLEOTIDE SEQUENCE</scope>
    <source>
        <strain evidence="2">CBS 506.95</strain>
    </source>
</reference>
<evidence type="ECO:0000256" key="1">
    <source>
        <dbReference type="SAM" id="MobiDB-lite"/>
    </source>
</evidence>
<feature type="compositionally biased region" description="Low complexity" evidence="1">
    <location>
        <begin position="145"/>
        <end position="163"/>
    </location>
</feature>
<evidence type="ECO:0000313" key="3">
    <source>
        <dbReference type="Proteomes" id="UP000807306"/>
    </source>
</evidence>
<feature type="region of interest" description="Disordered" evidence="1">
    <location>
        <begin position="1"/>
        <end position="178"/>
    </location>
</feature>
<dbReference type="AlphaFoldDB" id="A0A9P6E8L5"/>
<accession>A0A9P6E8L5</accession>
<organism evidence="2 3">
    <name type="scientific">Crepidotus variabilis</name>
    <dbReference type="NCBI Taxonomy" id="179855"/>
    <lineage>
        <taxon>Eukaryota</taxon>
        <taxon>Fungi</taxon>
        <taxon>Dikarya</taxon>
        <taxon>Basidiomycota</taxon>
        <taxon>Agaricomycotina</taxon>
        <taxon>Agaricomycetes</taxon>
        <taxon>Agaricomycetidae</taxon>
        <taxon>Agaricales</taxon>
        <taxon>Agaricineae</taxon>
        <taxon>Crepidotaceae</taxon>
        <taxon>Crepidotus</taxon>
    </lineage>
</organism>
<name>A0A9P6E8L5_9AGAR</name>